<protein>
    <submittedName>
        <fullName evidence="1">CdaR family protein</fullName>
    </submittedName>
</protein>
<dbReference type="AlphaFoldDB" id="A0AAU7UFM0"/>
<gene>
    <name evidence="1" type="ORF">ABOD76_11465</name>
</gene>
<name>A0AAU7UFM0_9DEIO</name>
<dbReference type="InterPro" id="IPR012505">
    <property type="entry name" value="YbbR"/>
</dbReference>
<dbReference type="KEGG" id="dsc:ABOD76_11465"/>
<dbReference type="Pfam" id="PF07949">
    <property type="entry name" value="YbbR"/>
    <property type="match status" value="1"/>
</dbReference>
<organism evidence="1">
    <name type="scientific">Deinococcus sonorensis KR-87</name>
    <dbReference type="NCBI Taxonomy" id="694439"/>
    <lineage>
        <taxon>Bacteria</taxon>
        <taxon>Thermotogati</taxon>
        <taxon>Deinococcota</taxon>
        <taxon>Deinococci</taxon>
        <taxon>Deinococcales</taxon>
        <taxon>Deinococcaceae</taxon>
        <taxon>Deinococcus</taxon>
    </lineage>
</organism>
<dbReference type="RefSeq" id="WP_350244985.1">
    <property type="nucleotide sequence ID" value="NZ_CP158299.1"/>
</dbReference>
<accession>A0AAU7UFM0</accession>
<evidence type="ECO:0000313" key="1">
    <source>
        <dbReference type="EMBL" id="XBV86894.1"/>
    </source>
</evidence>
<reference evidence="1" key="1">
    <citation type="submission" date="2024-06" db="EMBL/GenBank/DDBJ databases">
        <title>Draft Genome Sequence of Deinococcus sonorensis Type Strain KR-87, a Biofilm Producing Representative of the Genus Deinococcus.</title>
        <authorList>
            <person name="Boren L.S."/>
            <person name="Grosso R.A."/>
            <person name="Hugenberg-Cox A.N."/>
            <person name="Hill J.T.E."/>
            <person name="Albert C.M."/>
            <person name="Tuohy J.M."/>
        </authorList>
    </citation>
    <scope>NUCLEOTIDE SEQUENCE</scope>
    <source>
        <strain evidence="1">KR-87</strain>
    </source>
</reference>
<dbReference type="InterPro" id="IPR053154">
    <property type="entry name" value="c-di-AMP_regulator"/>
</dbReference>
<dbReference type="Gene3D" id="2.170.120.30">
    <property type="match status" value="1"/>
</dbReference>
<proteinExistence type="predicted"/>
<dbReference type="PANTHER" id="PTHR37804">
    <property type="entry name" value="CDAA REGULATORY PROTEIN CDAR"/>
    <property type="match status" value="1"/>
</dbReference>
<dbReference type="EMBL" id="CP158299">
    <property type="protein sequence ID" value="XBV86894.1"/>
    <property type="molecule type" value="Genomic_DNA"/>
</dbReference>
<sequence length="309" mass="32833">MTRLRHWLSPGYVWRRTVHNLPQKLLALAAAIALWLVATADRRTNIEQSFDVTLEVRDTTGGSSKRAVSSLPGTVRVTLSGTRQRLQALRPDTVEATVDTTNVPEGSFSLPVEVRAPDGTHMVRTTPGRVEGFVDSQLSRAFVVELSVGGPAQNSLPRYTLSPARTEVSGPSRLVNSVSRVVTVPVVLQPGDQSPANLIALSSDGSAVTGLTLNPGGVTVTRIDQGGLPLKTVPVTLPRPPAGLEVVSSSIEPATVRVVAPTAVLATLQSAPAVLTYREGSYNLTPALKLPSGAQALEQVRVRLTVRKR</sequence>
<dbReference type="PANTHER" id="PTHR37804:SF1">
    <property type="entry name" value="CDAA REGULATORY PROTEIN CDAR"/>
    <property type="match status" value="1"/>
</dbReference>